<dbReference type="CDD" id="cd00397">
    <property type="entry name" value="DNA_BRE_C"/>
    <property type="match status" value="1"/>
</dbReference>
<dbReference type="RefSeq" id="YP_008816132.1">
    <property type="nucleotide sequence ID" value="NC_022863.1"/>
</dbReference>
<sequence>MEFKHETLLKKLEKIEQALLIVKKKNFFVRKKENPLRESASFFIFDYLMNLEKPKKIQHRVWARNKVCITLLRHFGLRASDIREITMFKLKNGIKTGTMQIAQPKTKKQRVIVFTDSAISDLQKIEQELKIAFGYQLDRPLAYSIVTGKLIPCRKWVNQLNLFIKLANKKFAGIFTSHSFRINYVRKLLKILPIQQVQSIVGHKDISTTKRYDRFRPDASKMKEIITKALNEKIE</sequence>
<keyword evidence="1" id="KW-0233">DNA recombination</keyword>
<dbReference type="GO" id="GO:0015074">
    <property type="term" value="P:DNA integration"/>
    <property type="evidence" value="ECO:0007669"/>
    <property type="project" value="InterPro"/>
</dbReference>
<dbReference type="InterPro" id="IPR013762">
    <property type="entry name" value="Integrase-like_cat_sf"/>
</dbReference>
<reference evidence="3" key="1">
    <citation type="journal article" date="2013" name="Genome Biol. Evol.">
        <title>Tracing the evolution of streptophyte algae and their mitochondrial genome.</title>
        <authorList>
            <person name="Turmel M."/>
            <person name="Otis C."/>
            <person name="Lemieux C."/>
        </authorList>
    </citation>
    <scope>NUCLEOTIDE SEQUENCE</scope>
</reference>
<dbReference type="Gene3D" id="1.10.443.10">
    <property type="entry name" value="Intergrase catalytic core"/>
    <property type="match status" value="1"/>
</dbReference>
<proteinExistence type="predicted"/>
<keyword evidence="3" id="KW-0496">Mitochondrion</keyword>
<dbReference type="GO" id="GO:0006310">
    <property type="term" value="P:DNA recombination"/>
    <property type="evidence" value="ECO:0007669"/>
    <property type="project" value="UniProtKB-KW"/>
</dbReference>
<dbReference type="SUPFAM" id="SSF56349">
    <property type="entry name" value="DNA breaking-rejoining enzymes"/>
    <property type="match status" value="1"/>
</dbReference>
<geneLocation type="mitochondrion" evidence="3"/>
<dbReference type="AlphaFoldDB" id="U5YFA8"/>
<protein>
    <submittedName>
        <fullName evidence="3">Putative integrase/recombinase protein</fullName>
    </submittedName>
</protein>
<evidence type="ECO:0000259" key="2">
    <source>
        <dbReference type="Pfam" id="PF00589"/>
    </source>
</evidence>
<dbReference type="InterPro" id="IPR002104">
    <property type="entry name" value="Integrase_catalytic"/>
</dbReference>
<evidence type="ECO:0000256" key="1">
    <source>
        <dbReference type="ARBA" id="ARBA00023172"/>
    </source>
</evidence>
<dbReference type="InterPro" id="IPR011010">
    <property type="entry name" value="DNA_brk_join_enz"/>
</dbReference>
<dbReference type="EMBL" id="KF060943">
    <property type="protein sequence ID" value="AGZ90402.1"/>
    <property type="molecule type" value="Genomic_DNA"/>
</dbReference>
<evidence type="ECO:0000313" key="3">
    <source>
        <dbReference type="EMBL" id="AGZ90402.1"/>
    </source>
</evidence>
<dbReference type="GeneID" id="17675529"/>
<dbReference type="GO" id="GO:0003677">
    <property type="term" value="F:DNA binding"/>
    <property type="evidence" value="ECO:0007669"/>
    <property type="project" value="InterPro"/>
</dbReference>
<feature type="domain" description="Tyr recombinase" evidence="2">
    <location>
        <begin position="63"/>
        <end position="214"/>
    </location>
</feature>
<name>U5YFA8_9VIRI</name>
<accession>U5YFA8</accession>
<gene>
    <name evidence="3" type="primary">orf235</name>
</gene>
<dbReference type="Pfam" id="PF00589">
    <property type="entry name" value="Phage_integrase"/>
    <property type="match status" value="1"/>
</dbReference>
<organism evidence="3">
    <name type="scientific">Roya obtusa</name>
    <dbReference type="NCBI Taxonomy" id="104537"/>
    <lineage>
        <taxon>Eukaryota</taxon>
        <taxon>Viridiplantae</taxon>
        <taxon>Streptophyta</taxon>
        <taxon>Zygnematophyceae</taxon>
        <taxon>Zygnematophycidae</taxon>
        <taxon>Zygnematales</taxon>
        <taxon>Mesotaeniaceae</taxon>
        <taxon>Roya</taxon>
    </lineage>
</organism>